<gene>
    <name evidence="1" type="ORF">KK1_035781</name>
    <name evidence="2" type="ORF">KK1_049106</name>
</gene>
<proteinExistence type="predicted"/>
<dbReference type="AlphaFoldDB" id="A0A151UDP8"/>
<dbReference type="EMBL" id="KQ483699">
    <property type="protein sequence ID" value="KYP42799.1"/>
    <property type="molecule type" value="Genomic_DNA"/>
</dbReference>
<organism evidence="2 3">
    <name type="scientific">Cajanus cajan</name>
    <name type="common">Pigeon pea</name>
    <name type="synonym">Cajanus indicus</name>
    <dbReference type="NCBI Taxonomy" id="3821"/>
    <lineage>
        <taxon>Eukaryota</taxon>
        <taxon>Viridiplantae</taxon>
        <taxon>Streptophyta</taxon>
        <taxon>Embryophyta</taxon>
        <taxon>Tracheophyta</taxon>
        <taxon>Spermatophyta</taxon>
        <taxon>Magnoliopsida</taxon>
        <taxon>eudicotyledons</taxon>
        <taxon>Gunneridae</taxon>
        <taxon>Pentapetalae</taxon>
        <taxon>rosids</taxon>
        <taxon>fabids</taxon>
        <taxon>Fabales</taxon>
        <taxon>Fabaceae</taxon>
        <taxon>Papilionoideae</taxon>
        <taxon>50 kb inversion clade</taxon>
        <taxon>NPAAA clade</taxon>
        <taxon>indigoferoid/millettioid clade</taxon>
        <taxon>Phaseoleae</taxon>
        <taxon>Cajanus</taxon>
    </lineage>
</organism>
<dbReference type="Gramene" id="C.cajan_44634.t">
    <property type="protein sequence ID" value="C.cajan_44634.t"/>
    <property type="gene ID" value="C.cajan_44634"/>
</dbReference>
<reference evidence="2 3" key="1">
    <citation type="journal article" date="2012" name="Nat. Biotechnol.">
        <title>Draft genome sequence of pigeonpea (Cajanus cajan), an orphan legume crop of resource-poor farmers.</title>
        <authorList>
            <person name="Varshney R.K."/>
            <person name="Chen W."/>
            <person name="Li Y."/>
            <person name="Bharti A.K."/>
            <person name="Saxena R.K."/>
            <person name="Schlueter J.A."/>
            <person name="Donoghue M.T."/>
            <person name="Azam S."/>
            <person name="Fan G."/>
            <person name="Whaley A.M."/>
            <person name="Farmer A.D."/>
            <person name="Sheridan J."/>
            <person name="Iwata A."/>
            <person name="Tuteja R."/>
            <person name="Penmetsa R.V."/>
            <person name="Wu W."/>
            <person name="Upadhyaya H.D."/>
            <person name="Yang S.P."/>
            <person name="Shah T."/>
            <person name="Saxena K.B."/>
            <person name="Michael T."/>
            <person name="McCombie W.R."/>
            <person name="Yang B."/>
            <person name="Zhang G."/>
            <person name="Yang H."/>
            <person name="Wang J."/>
            <person name="Spillane C."/>
            <person name="Cook D.R."/>
            <person name="May G.D."/>
            <person name="Xu X."/>
            <person name="Jackson S.A."/>
        </authorList>
    </citation>
    <scope>NUCLEOTIDE SEQUENCE [LARGE SCALE GENOMIC DNA]</scope>
    <source>
        <strain evidence="3">cv. Asha</strain>
    </source>
</reference>
<sequence>MPRHLISDAHEWINEIPTVPVYYPAKPQPRERAWRNQRGKKTLNLVWNKRVKARLILISSTNTNRESVAYRSFSPSEFEARGVRKVTTGITGLWQPSVHSDVAF</sequence>
<dbReference type="Proteomes" id="UP000075243">
    <property type="component" value="Unassembled WGS sequence"/>
</dbReference>
<protein>
    <submittedName>
        <fullName evidence="2">Uncharacterized protein</fullName>
    </submittedName>
</protein>
<name>A0A151UDP8_CAJCA</name>
<dbReference type="Gramene" id="C.cajan_35554.t">
    <property type="protein sequence ID" value="C.cajan_35554.t"/>
    <property type="gene ID" value="C.cajan_35554"/>
</dbReference>
<keyword evidence="3" id="KW-1185">Reference proteome</keyword>
<evidence type="ECO:0000313" key="3">
    <source>
        <dbReference type="Proteomes" id="UP000075243"/>
    </source>
</evidence>
<evidence type="ECO:0000313" key="2">
    <source>
        <dbReference type="EMBL" id="KYP77403.1"/>
    </source>
</evidence>
<accession>A0A151UDP8</accession>
<dbReference type="EMBL" id="AGCT01021153">
    <property type="protein sequence ID" value="KYP77403.1"/>
    <property type="molecule type" value="Genomic_DNA"/>
</dbReference>
<evidence type="ECO:0000313" key="1">
    <source>
        <dbReference type="EMBL" id="KYP42799.1"/>
    </source>
</evidence>